<evidence type="ECO:0000313" key="1">
    <source>
        <dbReference type="EMBL" id="SVE47148.1"/>
    </source>
</evidence>
<dbReference type="AlphaFoldDB" id="A0A383DTH6"/>
<proteinExistence type="predicted"/>
<dbReference type="Pfam" id="PF14054">
    <property type="entry name" value="DUF4249"/>
    <property type="match status" value="1"/>
</dbReference>
<gene>
    <name evidence="1" type="ORF">METZ01_LOCUS500002</name>
</gene>
<dbReference type="InterPro" id="IPR025345">
    <property type="entry name" value="DUF4249"/>
</dbReference>
<organism evidence="1">
    <name type="scientific">marine metagenome</name>
    <dbReference type="NCBI Taxonomy" id="408172"/>
    <lineage>
        <taxon>unclassified sequences</taxon>
        <taxon>metagenomes</taxon>
        <taxon>ecological metagenomes</taxon>
    </lineage>
</organism>
<dbReference type="PROSITE" id="PS51257">
    <property type="entry name" value="PROKAR_LIPOPROTEIN"/>
    <property type="match status" value="1"/>
</dbReference>
<accession>A0A383DTH6</accession>
<feature type="non-terminal residue" evidence="1">
    <location>
        <position position="192"/>
    </location>
</feature>
<reference evidence="1" key="1">
    <citation type="submission" date="2018-05" db="EMBL/GenBank/DDBJ databases">
        <authorList>
            <person name="Lanie J.A."/>
            <person name="Ng W.-L."/>
            <person name="Kazmierczak K.M."/>
            <person name="Andrzejewski T.M."/>
            <person name="Davidsen T.M."/>
            <person name="Wayne K.J."/>
            <person name="Tettelin H."/>
            <person name="Glass J.I."/>
            <person name="Rusch D."/>
            <person name="Podicherti R."/>
            <person name="Tsui H.-C.T."/>
            <person name="Winkler M.E."/>
        </authorList>
    </citation>
    <scope>NUCLEOTIDE SEQUENCE</scope>
</reference>
<feature type="non-terminal residue" evidence="1">
    <location>
        <position position="1"/>
    </location>
</feature>
<evidence type="ECO:0008006" key="2">
    <source>
        <dbReference type="Google" id="ProtNLM"/>
    </source>
</evidence>
<dbReference type="EMBL" id="UINC01219606">
    <property type="protein sequence ID" value="SVE47148.1"/>
    <property type="molecule type" value="Genomic_DNA"/>
</dbReference>
<protein>
    <recommendedName>
        <fullName evidence="2">DUF4249 domain-containing protein</fullName>
    </recommendedName>
</protein>
<sequence>MTTDFRDRTLAARLLLLTGVLASACSNPSEVEDRPQTLYVQAFLSPGVDPEIRLRETNAPERFYEGLEAPVSGADVSLRTDDSIVALSESVDEAGRYGVSHSVMPIEEGRTYHLTATHGENQLRAHTTVPVHAPVTRIEGDTITYRQIYADAFGDLLHPGQFFWDRSPNAAGYIIIVEAEWVSTLGSGAEPL</sequence>
<name>A0A383DTH6_9ZZZZ</name>